<comment type="similarity">
    <text evidence="1">Belongs to the UDP-glycosyltransferase family.</text>
</comment>
<dbReference type="PANTHER" id="PTHR11926:SF1540">
    <property type="entry name" value="GLYCOSYLTRANSFERASE"/>
    <property type="match status" value="1"/>
</dbReference>
<evidence type="ECO:0000256" key="1">
    <source>
        <dbReference type="ARBA" id="ARBA00009995"/>
    </source>
</evidence>
<evidence type="ECO:0000313" key="2">
    <source>
        <dbReference type="EMBL" id="KAK9941762.1"/>
    </source>
</evidence>
<dbReference type="Gene3D" id="3.40.50.2000">
    <property type="entry name" value="Glycogen Phosphorylase B"/>
    <property type="match status" value="1"/>
</dbReference>
<sequence>MENDKRAYRAHCLVLTYPTQGHINPMLQFAKLLHHKGLKVTLVTTRFLHNTSLLHARSSNCNVALETISDGYDEGGYSAAESTDAYLKPLLGNRTTNFNGAP</sequence>
<dbReference type="AlphaFoldDB" id="A0AAW1Y1R6"/>
<dbReference type="GO" id="GO:0080043">
    <property type="term" value="F:quercetin 3-O-glucosyltransferase activity"/>
    <property type="evidence" value="ECO:0007669"/>
    <property type="project" value="TreeGrafter"/>
</dbReference>
<evidence type="ECO:0000313" key="3">
    <source>
        <dbReference type="Proteomes" id="UP001457282"/>
    </source>
</evidence>
<dbReference type="Proteomes" id="UP001457282">
    <property type="component" value="Unassembled WGS sequence"/>
</dbReference>
<keyword evidence="3" id="KW-1185">Reference proteome</keyword>
<dbReference type="PANTHER" id="PTHR11926">
    <property type="entry name" value="GLUCOSYL/GLUCURONOSYL TRANSFERASES"/>
    <property type="match status" value="1"/>
</dbReference>
<organism evidence="2 3">
    <name type="scientific">Rubus argutus</name>
    <name type="common">Southern blackberry</name>
    <dbReference type="NCBI Taxonomy" id="59490"/>
    <lineage>
        <taxon>Eukaryota</taxon>
        <taxon>Viridiplantae</taxon>
        <taxon>Streptophyta</taxon>
        <taxon>Embryophyta</taxon>
        <taxon>Tracheophyta</taxon>
        <taxon>Spermatophyta</taxon>
        <taxon>Magnoliopsida</taxon>
        <taxon>eudicotyledons</taxon>
        <taxon>Gunneridae</taxon>
        <taxon>Pentapetalae</taxon>
        <taxon>rosids</taxon>
        <taxon>fabids</taxon>
        <taxon>Rosales</taxon>
        <taxon>Rosaceae</taxon>
        <taxon>Rosoideae</taxon>
        <taxon>Rosoideae incertae sedis</taxon>
        <taxon>Rubus</taxon>
    </lineage>
</organism>
<protein>
    <submittedName>
        <fullName evidence="2">Uncharacterized protein</fullName>
    </submittedName>
</protein>
<accession>A0AAW1Y1R6</accession>
<dbReference type="EMBL" id="JBEDUW010000002">
    <property type="protein sequence ID" value="KAK9941762.1"/>
    <property type="molecule type" value="Genomic_DNA"/>
</dbReference>
<dbReference type="SUPFAM" id="SSF53756">
    <property type="entry name" value="UDP-Glycosyltransferase/glycogen phosphorylase"/>
    <property type="match status" value="1"/>
</dbReference>
<name>A0AAW1Y1R6_RUBAR</name>
<dbReference type="GO" id="GO:0080044">
    <property type="term" value="F:quercetin 7-O-glucosyltransferase activity"/>
    <property type="evidence" value="ECO:0007669"/>
    <property type="project" value="TreeGrafter"/>
</dbReference>
<proteinExistence type="inferred from homology"/>
<reference evidence="2 3" key="1">
    <citation type="journal article" date="2023" name="G3 (Bethesda)">
        <title>A chromosome-length genome assembly and annotation of blackberry (Rubus argutus, cv. 'Hillquist').</title>
        <authorList>
            <person name="Bruna T."/>
            <person name="Aryal R."/>
            <person name="Dudchenko O."/>
            <person name="Sargent D.J."/>
            <person name="Mead D."/>
            <person name="Buti M."/>
            <person name="Cavallini A."/>
            <person name="Hytonen T."/>
            <person name="Andres J."/>
            <person name="Pham M."/>
            <person name="Weisz D."/>
            <person name="Mascagni F."/>
            <person name="Usai G."/>
            <person name="Natali L."/>
            <person name="Bassil N."/>
            <person name="Fernandez G.E."/>
            <person name="Lomsadze A."/>
            <person name="Armour M."/>
            <person name="Olukolu B."/>
            <person name="Poorten T."/>
            <person name="Britton C."/>
            <person name="Davik J."/>
            <person name="Ashrafi H."/>
            <person name="Aiden E.L."/>
            <person name="Borodovsky M."/>
            <person name="Worthington M."/>
        </authorList>
    </citation>
    <scope>NUCLEOTIDE SEQUENCE [LARGE SCALE GENOMIC DNA]</scope>
    <source>
        <strain evidence="2">PI 553951</strain>
    </source>
</reference>
<gene>
    <name evidence="2" type="ORF">M0R45_007456</name>
</gene>
<comment type="caution">
    <text evidence="2">The sequence shown here is derived from an EMBL/GenBank/DDBJ whole genome shotgun (WGS) entry which is preliminary data.</text>
</comment>